<evidence type="ECO:0000256" key="18">
    <source>
        <dbReference type="ARBA" id="ARBA00065799"/>
    </source>
</evidence>
<dbReference type="InterPro" id="IPR008366">
    <property type="entry name" value="NFAT"/>
</dbReference>
<evidence type="ECO:0000256" key="17">
    <source>
        <dbReference type="ARBA" id="ARBA00055141"/>
    </source>
</evidence>
<keyword evidence="14" id="KW-0010">Activator</keyword>
<protein>
    <recommendedName>
        <fullName evidence="19">Nuclear factor of activated T-cells 5</fullName>
    </recommendedName>
    <alternativeName>
        <fullName evidence="20">T-cell transcription factor NFAT5</fullName>
    </alternativeName>
</protein>
<keyword evidence="15" id="KW-0804">Transcription</keyword>
<dbReference type="EMBL" id="FR906605">
    <property type="protein sequence ID" value="CDQ84938.1"/>
    <property type="molecule type" value="Genomic_DNA"/>
</dbReference>
<evidence type="ECO:0000256" key="7">
    <source>
        <dbReference type="ARBA" id="ARBA00022553"/>
    </source>
</evidence>
<dbReference type="SUPFAM" id="SSF49417">
    <property type="entry name" value="p53-like transcription factors"/>
    <property type="match status" value="1"/>
</dbReference>
<comment type="subcellular location">
    <subcellularLocation>
        <location evidence="2">Chromosome</location>
    </subcellularLocation>
    <subcellularLocation>
        <location evidence="3">Cytoplasm</location>
    </subcellularLocation>
    <subcellularLocation>
        <location evidence="1">Nucleus</location>
    </subcellularLocation>
</comment>
<feature type="compositionally biased region" description="Gly residues" evidence="21">
    <location>
        <begin position="83"/>
        <end position="105"/>
    </location>
</feature>
<dbReference type="SMART" id="SM00429">
    <property type="entry name" value="IPT"/>
    <property type="match status" value="1"/>
</dbReference>
<dbReference type="PRINTS" id="PR01789">
    <property type="entry name" value="NUCFACTORATC"/>
</dbReference>
<dbReference type="GO" id="GO:0006974">
    <property type="term" value="P:DNA damage response"/>
    <property type="evidence" value="ECO:0007669"/>
    <property type="project" value="UniProtKB-KW"/>
</dbReference>
<keyword evidence="7" id="KW-0597">Phosphoprotein</keyword>
<gene>
    <name evidence="23" type="ORF">GSONMT00004740001</name>
</gene>
<dbReference type="PROSITE" id="PS50254">
    <property type="entry name" value="REL_2"/>
    <property type="match status" value="1"/>
</dbReference>
<accession>A0A060XZ27</accession>
<dbReference type="GO" id="GO:0005694">
    <property type="term" value="C:chromosome"/>
    <property type="evidence" value="ECO:0007669"/>
    <property type="project" value="UniProtKB-SubCell"/>
</dbReference>
<dbReference type="PANTHER" id="PTHR12533">
    <property type="entry name" value="NFAT"/>
    <property type="match status" value="1"/>
</dbReference>
<evidence type="ECO:0000256" key="20">
    <source>
        <dbReference type="ARBA" id="ARBA00080722"/>
    </source>
</evidence>
<dbReference type="GO" id="GO:0007399">
    <property type="term" value="P:nervous system development"/>
    <property type="evidence" value="ECO:0007669"/>
    <property type="project" value="UniProtKB-ARBA"/>
</dbReference>
<evidence type="ECO:0000256" key="6">
    <source>
        <dbReference type="ARBA" id="ARBA00022499"/>
    </source>
</evidence>
<reference evidence="23" key="1">
    <citation type="journal article" date="2014" name="Nat. Commun.">
        <title>The rainbow trout genome provides novel insights into evolution after whole-genome duplication in vertebrates.</title>
        <authorList>
            <person name="Berthelot C."/>
            <person name="Brunet F."/>
            <person name="Chalopin D."/>
            <person name="Juanchich A."/>
            <person name="Bernard M."/>
            <person name="Noel B."/>
            <person name="Bento P."/>
            <person name="Da Silva C."/>
            <person name="Labadie K."/>
            <person name="Alberti A."/>
            <person name="Aury J.M."/>
            <person name="Louis A."/>
            <person name="Dehais P."/>
            <person name="Bardou P."/>
            <person name="Montfort J."/>
            <person name="Klopp C."/>
            <person name="Cabau C."/>
            <person name="Gaspin C."/>
            <person name="Thorgaard G.H."/>
            <person name="Boussaha M."/>
            <person name="Quillet E."/>
            <person name="Guyomard R."/>
            <person name="Galiana D."/>
            <person name="Bobe J."/>
            <person name="Volff J.N."/>
            <person name="Genet C."/>
            <person name="Wincker P."/>
            <person name="Jaillon O."/>
            <person name="Roest Crollius H."/>
            <person name="Guiguen Y."/>
        </authorList>
    </citation>
    <scope>NUCLEOTIDE SEQUENCE [LARGE SCALE GENOMIC DNA]</scope>
</reference>
<feature type="region of interest" description="Disordered" evidence="21">
    <location>
        <begin position="1"/>
        <end position="208"/>
    </location>
</feature>
<comment type="subunit">
    <text evidence="18">Homodimer when bound to DNA, completely encircles its DNA target. Interacts with CIDEC; this interaction is direct and retains NFAT5 in the cytoplasm. Does not bind with Fos and Jun transcription factors. Interacts with DDX5 and DDX17; this interaction leads to DDX5/DDX17 recruitment to LNC2 and S100A4 promoters and NFAT5-mediated DDX5/DDX17-enhanced transactivation.</text>
</comment>
<comment type="function">
    <text evidence="17">Transcription factor involved, among others, in the transcriptional regulation of osmoprotective and inflammatory genes. Binds the DNA consensus sequence 5'-[ACT][AG]TGGAAA[CAT]A[TA][ATC][CA][ATG][GT][GAC][CG][CT]-3'. Mediates the transcriptional response to hypertonicity. Positively regulates the transcription of LCN2 and S100A4 genes; optimal transactivation of these genes requires the presence of DDX5/DDX17. Also involved in the DNA damage response by preventing formation of R-loops; R-loops are composed of a DNA:RNA hybrid and the associated non-template single-stranded DNA.</text>
</comment>
<dbReference type="PaxDb" id="8022-A0A060XZ27"/>
<dbReference type="GO" id="GO:0000978">
    <property type="term" value="F:RNA polymerase II cis-regulatory region sequence-specific DNA binding"/>
    <property type="evidence" value="ECO:0007669"/>
    <property type="project" value="InterPro"/>
</dbReference>
<dbReference type="Gene3D" id="2.60.40.340">
    <property type="entry name" value="Rel homology domain (RHD), DNA-binding domain"/>
    <property type="match status" value="1"/>
</dbReference>
<dbReference type="GO" id="GO:0045944">
    <property type="term" value="P:positive regulation of transcription by RNA polymerase II"/>
    <property type="evidence" value="ECO:0007669"/>
    <property type="project" value="UniProtKB-ARBA"/>
</dbReference>
<dbReference type="STRING" id="8022.A0A060XZ27"/>
<dbReference type="PANTHER" id="PTHR12533:SF10">
    <property type="entry name" value="NUCLEAR FACTOR OF ACTIVATED T-CELLS 5"/>
    <property type="match status" value="1"/>
</dbReference>
<dbReference type="FunFam" id="2.60.40.340:FF:000002">
    <property type="entry name" value="Nuclear factor of activated T-cells 5, tonicity-responsive"/>
    <property type="match status" value="1"/>
</dbReference>
<dbReference type="InterPro" id="IPR011539">
    <property type="entry name" value="RHD_DNA_bind_dom"/>
</dbReference>
<keyword evidence="12" id="KW-0805">Transcription regulation</keyword>
<feature type="compositionally biased region" description="Low complexity" evidence="21">
    <location>
        <begin position="163"/>
        <end position="176"/>
    </location>
</feature>
<dbReference type="GO" id="GO:0005667">
    <property type="term" value="C:transcription regulator complex"/>
    <property type="evidence" value="ECO:0007669"/>
    <property type="project" value="TreeGrafter"/>
</dbReference>
<evidence type="ECO:0000259" key="22">
    <source>
        <dbReference type="PROSITE" id="PS50254"/>
    </source>
</evidence>
<feature type="region of interest" description="Disordered" evidence="21">
    <location>
        <begin position="1131"/>
        <end position="1154"/>
    </location>
</feature>
<keyword evidence="4" id="KW-0158">Chromosome</keyword>
<feature type="compositionally biased region" description="Low complexity" evidence="21">
    <location>
        <begin position="1016"/>
        <end position="1042"/>
    </location>
</feature>
<keyword evidence="5" id="KW-0963">Cytoplasm</keyword>
<dbReference type="GO" id="GO:0005737">
    <property type="term" value="C:cytoplasm"/>
    <property type="evidence" value="ECO:0007669"/>
    <property type="project" value="UniProtKB-SubCell"/>
</dbReference>
<dbReference type="InterPro" id="IPR037059">
    <property type="entry name" value="RHD_DNA_bind_dom_sf"/>
</dbReference>
<dbReference type="InterPro" id="IPR015646">
    <property type="entry name" value="NFAT5_RHD_DNA-bd"/>
</dbReference>
<dbReference type="Pfam" id="PF16179">
    <property type="entry name" value="RHD_dimer"/>
    <property type="match status" value="1"/>
</dbReference>
<evidence type="ECO:0000256" key="9">
    <source>
        <dbReference type="ARBA" id="ARBA00022765"/>
    </source>
</evidence>
<dbReference type="GO" id="GO:0000981">
    <property type="term" value="F:DNA-binding transcription factor activity, RNA polymerase II-specific"/>
    <property type="evidence" value="ECO:0007669"/>
    <property type="project" value="TreeGrafter"/>
</dbReference>
<evidence type="ECO:0000256" key="11">
    <source>
        <dbReference type="ARBA" id="ARBA00022990"/>
    </source>
</evidence>
<dbReference type="InterPro" id="IPR008967">
    <property type="entry name" value="p53-like_TF_DNA-bd_sf"/>
</dbReference>
<dbReference type="SUPFAM" id="SSF81296">
    <property type="entry name" value="E set domains"/>
    <property type="match status" value="1"/>
</dbReference>
<name>A0A060XZ27_ONCMY</name>
<keyword evidence="9" id="KW-0013">ADP-ribosylation</keyword>
<evidence type="ECO:0000313" key="23">
    <source>
        <dbReference type="EMBL" id="CDQ84938.1"/>
    </source>
</evidence>
<keyword evidence="13" id="KW-0238">DNA-binding</keyword>
<dbReference type="GO" id="GO:0010467">
    <property type="term" value="P:gene expression"/>
    <property type="evidence" value="ECO:0007669"/>
    <property type="project" value="UniProtKB-ARBA"/>
</dbReference>
<dbReference type="FunFam" id="2.60.40.10:FF:000174">
    <property type="entry name" value="Nuclear factor of activated T-cells 5, tonicity-responsive"/>
    <property type="match status" value="1"/>
</dbReference>
<dbReference type="GO" id="GO:1902531">
    <property type="term" value="P:regulation of intracellular signal transduction"/>
    <property type="evidence" value="ECO:0007669"/>
    <property type="project" value="UniProtKB-ARBA"/>
</dbReference>
<feature type="domain" description="RHD" evidence="22">
    <location>
        <begin position="251"/>
        <end position="420"/>
    </location>
</feature>
<dbReference type="InterPro" id="IPR002909">
    <property type="entry name" value="IPT_dom"/>
</dbReference>
<feature type="region of interest" description="Disordered" evidence="21">
    <location>
        <begin position="995"/>
        <end position="1042"/>
    </location>
</feature>
<evidence type="ECO:0000256" key="4">
    <source>
        <dbReference type="ARBA" id="ARBA00022454"/>
    </source>
</evidence>
<evidence type="ECO:0000256" key="19">
    <source>
        <dbReference type="ARBA" id="ARBA00072227"/>
    </source>
</evidence>
<feature type="compositionally biased region" description="Low complexity" evidence="21">
    <location>
        <begin position="15"/>
        <end position="40"/>
    </location>
</feature>
<evidence type="ECO:0000256" key="12">
    <source>
        <dbReference type="ARBA" id="ARBA00023015"/>
    </source>
</evidence>
<feature type="compositionally biased region" description="Polar residues" evidence="21">
    <location>
        <begin position="1000"/>
        <end position="1015"/>
    </location>
</feature>
<evidence type="ECO:0000256" key="21">
    <source>
        <dbReference type="SAM" id="MobiDB-lite"/>
    </source>
</evidence>
<evidence type="ECO:0000256" key="16">
    <source>
        <dbReference type="ARBA" id="ARBA00023242"/>
    </source>
</evidence>
<dbReference type="GO" id="GO:0033173">
    <property type="term" value="P:calcineurin-NFAT signaling cascade"/>
    <property type="evidence" value="ECO:0007669"/>
    <property type="project" value="TreeGrafter"/>
</dbReference>
<evidence type="ECO:0000256" key="3">
    <source>
        <dbReference type="ARBA" id="ARBA00004496"/>
    </source>
</evidence>
<dbReference type="GO" id="GO:0005634">
    <property type="term" value="C:nucleus"/>
    <property type="evidence" value="ECO:0007669"/>
    <property type="project" value="UniProtKB-SubCell"/>
</dbReference>
<evidence type="ECO:0000256" key="15">
    <source>
        <dbReference type="ARBA" id="ARBA00023163"/>
    </source>
</evidence>
<feature type="region of interest" description="Disordered" evidence="21">
    <location>
        <begin position="794"/>
        <end position="856"/>
    </location>
</feature>
<evidence type="ECO:0000256" key="2">
    <source>
        <dbReference type="ARBA" id="ARBA00004286"/>
    </source>
</evidence>
<dbReference type="InterPro" id="IPR013783">
    <property type="entry name" value="Ig-like_fold"/>
</dbReference>
<dbReference type="Pfam" id="PF00554">
    <property type="entry name" value="RHD_DNA_bind"/>
    <property type="match status" value="1"/>
</dbReference>
<evidence type="ECO:0000256" key="1">
    <source>
        <dbReference type="ARBA" id="ARBA00004123"/>
    </source>
</evidence>
<keyword evidence="10" id="KW-0832">Ubl conjugation</keyword>
<dbReference type="Gene3D" id="2.60.40.10">
    <property type="entry name" value="Immunoglobulins"/>
    <property type="match status" value="1"/>
</dbReference>
<keyword evidence="16" id="KW-0539">Nucleus</keyword>
<keyword evidence="6" id="KW-1017">Isopeptide bond</keyword>
<dbReference type="CDD" id="cd07882">
    <property type="entry name" value="RHD-n_TonEBP"/>
    <property type="match status" value="1"/>
</dbReference>
<evidence type="ECO:0000256" key="13">
    <source>
        <dbReference type="ARBA" id="ARBA00023125"/>
    </source>
</evidence>
<evidence type="ECO:0000256" key="14">
    <source>
        <dbReference type="ARBA" id="ARBA00023159"/>
    </source>
</evidence>
<reference evidence="23" key="2">
    <citation type="submission" date="2014-03" db="EMBL/GenBank/DDBJ databases">
        <authorList>
            <person name="Genoscope - CEA"/>
        </authorList>
    </citation>
    <scope>NUCLEOTIDE SEQUENCE</scope>
</reference>
<dbReference type="AlphaFoldDB" id="A0A060XZ27"/>
<organism evidence="23 24">
    <name type="scientific">Oncorhynchus mykiss</name>
    <name type="common">Rainbow trout</name>
    <name type="synonym">Salmo gairdneri</name>
    <dbReference type="NCBI Taxonomy" id="8022"/>
    <lineage>
        <taxon>Eukaryota</taxon>
        <taxon>Metazoa</taxon>
        <taxon>Chordata</taxon>
        <taxon>Craniata</taxon>
        <taxon>Vertebrata</taxon>
        <taxon>Euteleostomi</taxon>
        <taxon>Actinopterygii</taxon>
        <taxon>Neopterygii</taxon>
        <taxon>Teleostei</taxon>
        <taxon>Protacanthopterygii</taxon>
        <taxon>Salmoniformes</taxon>
        <taxon>Salmonidae</taxon>
        <taxon>Salmoninae</taxon>
        <taxon>Oncorhynchus</taxon>
    </lineage>
</organism>
<evidence type="ECO:0000313" key="24">
    <source>
        <dbReference type="Proteomes" id="UP000193380"/>
    </source>
</evidence>
<dbReference type="Proteomes" id="UP000193380">
    <property type="component" value="Unassembled WGS sequence"/>
</dbReference>
<dbReference type="InterPro" id="IPR014756">
    <property type="entry name" value="Ig_E-set"/>
</dbReference>
<dbReference type="InterPro" id="IPR032397">
    <property type="entry name" value="RHD_dimer"/>
</dbReference>
<evidence type="ECO:0000256" key="5">
    <source>
        <dbReference type="ARBA" id="ARBA00022490"/>
    </source>
</evidence>
<keyword evidence="8" id="KW-0227">DNA damage</keyword>
<proteinExistence type="predicted"/>
<sequence length="1186" mass="124355">MSQKSGGEAGPPPSAAMASATSPSPSPSSLATGGPSSAPSTSAMDQSQPPLLLHHPSGAPREGSGAPEGSEREGVEGALSASEGGGGNGTSSGTGEGDPGAGGVGSQQQPQNTPSKRRPVLSISPPPEDLFDDSSMSCQENPAPAGPAGPDSEHSSSIWADDSASNFSLVSSNSYNDNTEVPRKSRKRTPRQRPGAKPAPPEDSMDVFDADSATAPHFVLSQLGPDKASPKPSSLEAGWLLKGGLLSSQCPQKSEGKELKILVQPETQHRARYLTEGSRGSVKDRTQQGFPTVKLEGVSEPVVLQVFVASDTGRVKPHGFYQACRVTGRNTTACKEVDIEGTTVIEVPLEPSSAMSLAVDCVGILKLRNADVEARIGVAGSKKKSTRARLAFRVNIPQPDGSVLTLQTTSSPILCTQPAGVPEILKKSLHSCSVRGGEELFIIGKNFLKGTKVIFQENSADDESWRAEAEIDMELFHQNHVVVKVPPYHSLSVSSPVSVGVYITTNAGRSHDIQPFMYIPDSADKSLNMSVKTEGSSLAKACIFHDQINYLASDPAQSAGELVKRQEVTPMEVSSNTPSTALFKPPSDTLILVQQTLELSSSTPPRKESFPGPMPLQPGDMDLPHAPVFPSLEPFSTIQKQDIAPITSFPVSSDTTTLPPVPPEVPQQFLRDPQESLPQEASNSCSGMMVVGMSQMAPPSQAPQVPLFPQDGVAQLERAVRELQAGGSSLVQQQQLNSVLYSPASSTDSLQQNVQDTMNSLRLGCTEGSLATQQHPWQHTATTTIINTATGSTTATATTDTGEPTTATITTSTVSTTTAAAGPRKHTATGSTTSATTTSTRQPTTTKPSSRQHATLTATTTAAAAAGQLLQSPRPLSESPSPQHQVQAALLQNTLTVLTSGSRDNEQQLPMAQQGSLLQTNTLSSSQHPQPQPTDLLLCTASLNPQALPPTLLFSTQGLSMGSSTPHPQDTPAPLLFSQPTMVGIRVGVARSDPAEPMSFQDQSSTVGGTTASINPPQQGLFQGQQPMQVSSSSGSGPDSQQVELFLPQGSLSGLQSNMATQELENQAAAAATIFVMQSGLGVVELQSTASPPGQRPPEQLFQTGVSRNVGQPGGQPNLFVFGLQNDSSQLMTSTGSTLSAQSQPQNANPTNIQTAIEPSLPTLMQTSLQTTSQKMEDLLDSLQEQ</sequence>
<keyword evidence="11" id="KW-0007">Acetylation</keyword>
<evidence type="ECO:0000256" key="8">
    <source>
        <dbReference type="ARBA" id="ARBA00022763"/>
    </source>
</evidence>
<evidence type="ECO:0000256" key="10">
    <source>
        <dbReference type="ARBA" id="ARBA00022843"/>
    </source>
</evidence>